<feature type="transmembrane region" description="Helical" evidence="2">
    <location>
        <begin position="283"/>
        <end position="306"/>
    </location>
</feature>
<name>A0A382JAM0_9ZZZZ</name>
<accession>A0A382JAM0</accession>
<dbReference type="PROSITE" id="PS50850">
    <property type="entry name" value="MFS"/>
    <property type="match status" value="1"/>
</dbReference>
<dbReference type="Gene3D" id="1.20.1250.20">
    <property type="entry name" value="MFS general substrate transporter like domains"/>
    <property type="match status" value="2"/>
</dbReference>
<feature type="region of interest" description="Disordered" evidence="1">
    <location>
        <begin position="145"/>
        <end position="182"/>
    </location>
</feature>
<keyword evidence="2" id="KW-1133">Transmembrane helix</keyword>
<feature type="non-terminal residue" evidence="4">
    <location>
        <position position="348"/>
    </location>
</feature>
<feature type="transmembrane region" description="Helical" evidence="2">
    <location>
        <begin position="194"/>
        <end position="213"/>
    </location>
</feature>
<keyword evidence="2" id="KW-0812">Transmembrane</keyword>
<feature type="transmembrane region" description="Helical" evidence="2">
    <location>
        <begin position="233"/>
        <end position="251"/>
    </location>
</feature>
<feature type="transmembrane region" description="Helical" evidence="2">
    <location>
        <begin position="24"/>
        <end position="41"/>
    </location>
</feature>
<organism evidence="4">
    <name type="scientific">marine metagenome</name>
    <dbReference type="NCBI Taxonomy" id="408172"/>
    <lineage>
        <taxon>unclassified sequences</taxon>
        <taxon>metagenomes</taxon>
        <taxon>ecological metagenomes</taxon>
    </lineage>
</organism>
<dbReference type="InterPro" id="IPR036259">
    <property type="entry name" value="MFS_trans_sf"/>
</dbReference>
<evidence type="ECO:0000313" key="4">
    <source>
        <dbReference type="EMBL" id="SVC09264.1"/>
    </source>
</evidence>
<reference evidence="4" key="1">
    <citation type="submission" date="2018-05" db="EMBL/GenBank/DDBJ databases">
        <authorList>
            <person name="Lanie J.A."/>
            <person name="Ng W.-L."/>
            <person name="Kazmierczak K.M."/>
            <person name="Andrzejewski T.M."/>
            <person name="Davidsen T.M."/>
            <person name="Wayne K.J."/>
            <person name="Tettelin H."/>
            <person name="Glass J.I."/>
            <person name="Rusch D."/>
            <person name="Podicherti R."/>
            <person name="Tsui H.-C.T."/>
            <person name="Winkler M.E."/>
        </authorList>
    </citation>
    <scope>NUCLEOTIDE SEQUENCE</scope>
</reference>
<proteinExistence type="predicted"/>
<feature type="transmembrane region" description="Helical" evidence="2">
    <location>
        <begin position="115"/>
        <end position="134"/>
    </location>
</feature>
<feature type="compositionally biased region" description="Low complexity" evidence="1">
    <location>
        <begin position="155"/>
        <end position="170"/>
    </location>
</feature>
<dbReference type="PANTHER" id="PTHR11360:SF284">
    <property type="entry name" value="EG:103B4.3 PROTEIN-RELATED"/>
    <property type="match status" value="1"/>
</dbReference>
<dbReference type="Pfam" id="PF07690">
    <property type="entry name" value="MFS_1"/>
    <property type="match status" value="1"/>
</dbReference>
<keyword evidence="2" id="KW-0472">Membrane</keyword>
<evidence type="ECO:0000256" key="2">
    <source>
        <dbReference type="SAM" id="Phobius"/>
    </source>
</evidence>
<dbReference type="PANTHER" id="PTHR11360">
    <property type="entry name" value="MONOCARBOXYLATE TRANSPORTER"/>
    <property type="match status" value="1"/>
</dbReference>
<dbReference type="GO" id="GO:0022857">
    <property type="term" value="F:transmembrane transporter activity"/>
    <property type="evidence" value="ECO:0007669"/>
    <property type="project" value="InterPro"/>
</dbReference>
<protein>
    <recommendedName>
        <fullName evidence="3">Major facilitator superfamily (MFS) profile domain-containing protein</fullName>
    </recommendedName>
</protein>
<dbReference type="AlphaFoldDB" id="A0A382JAM0"/>
<dbReference type="EMBL" id="UINC01073124">
    <property type="protein sequence ID" value="SVC09264.1"/>
    <property type="molecule type" value="Genomic_DNA"/>
</dbReference>
<gene>
    <name evidence="4" type="ORF">METZ01_LOCUS262118</name>
</gene>
<dbReference type="InterPro" id="IPR050327">
    <property type="entry name" value="Proton-linked_MCT"/>
</dbReference>
<dbReference type="InterPro" id="IPR011701">
    <property type="entry name" value="MFS"/>
</dbReference>
<feature type="transmembrane region" description="Helical" evidence="2">
    <location>
        <begin position="258"/>
        <end position="277"/>
    </location>
</feature>
<feature type="non-terminal residue" evidence="4">
    <location>
        <position position="1"/>
    </location>
</feature>
<feature type="compositionally biased region" description="Basic and acidic residues" evidence="1">
    <location>
        <begin position="171"/>
        <end position="182"/>
    </location>
</feature>
<evidence type="ECO:0000259" key="3">
    <source>
        <dbReference type="PROSITE" id="PS50850"/>
    </source>
</evidence>
<dbReference type="InterPro" id="IPR020846">
    <property type="entry name" value="MFS_dom"/>
</dbReference>
<dbReference type="SUPFAM" id="SSF103473">
    <property type="entry name" value="MFS general substrate transporter"/>
    <property type="match status" value="1"/>
</dbReference>
<evidence type="ECO:0000256" key="1">
    <source>
        <dbReference type="SAM" id="MobiDB-lite"/>
    </source>
</evidence>
<sequence length="348" mass="37382">VGVWMSGVVAPFAGRLTDRYGPRWLMPIGTILLGLCLYSLGEVTSVWQFFILAVLARAISQPLLIGIVPRTLAVNFFQRRRNFALALIGIYRPVSAAINIQAISIIAVSQGWRAAFRYLGILSFLLAVPLAIVIRRRPEDIGMLPDGAPAQPEITTRSTQAQTGAATAARRPGEISEAQEHSWTSKDALRTKSYWLVALTAFLGTSANTTIGFNTVPYLVENAHISTTQAAGVLSIGTLLSLGNLGWAYLADRITPRWCIIAAMITSAASVIFLFRVDSVPSAYVFGVVWGLSSGTSGVLISMIIAQYFGRAHYGTIAGTLRPFEAGGLGLGQMLGAVIYDIAGSYRL</sequence>
<feature type="domain" description="Major facilitator superfamily (MFS) profile" evidence="3">
    <location>
        <begin position="1"/>
        <end position="348"/>
    </location>
</feature>
<feature type="transmembrane region" description="Helical" evidence="2">
    <location>
        <begin position="89"/>
        <end position="109"/>
    </location>
</feature>
<feature type="transmembrane region" description="Helical" evidence="2">
    <location>
        <begin position="47"/>
        <end position="68"/>
    </location>
</feature>